<organism evidence="1 2">
    <name type="scientific">Nonomuraea coxensis DSM 45129</name>
    <dbReference type="NCBI Taxonomy" id="1122611"/>
    <lineage>
        <taxon>Bacteria</taxon>
        <taxon>Bacillati</taxon>
        <taxon>Actinomycetota</taxon>
        <taxon>Actinomycetes</taxon>
        <taxon>Streptosporangiales</taxon>
        <taxon>Streptosporangiaceae</taxon>
        <taxon>Nonomuraea</taxon>
    </lineage>
</organism>
<gene>
    <name evidence="1" type="ORF">Nocox_39875</name>
</gene>
<keyword evidence="2" id="KW-1185">Reference proteome</keyword>
<evidence type="ECO:0000313" key="1">
    <source>
        <dbReference type="EMBL" id="QYC45518.1"/>
    </source>
</evidence>
<evidence type="ECO:0000313" key="2">
    <source>
        <dbReference type="Proteomes" id="UP000824681"/>
    </source>
</evidence>
<accession>A0ABX8UCL5</accession>
<reference evidence="1 2" key="1">
    <citation type="journal article" date="2021" name="ACS Chem. Biol.">
        <title>Genomic-Led Discovery of a Novel Glycopeptide Antibiotic by Nonomuraea coxensis DSM 45129.</title>
        <authorList>
            <person name="Yushchuk O."/>
            <person name="Vior N.M."/>
            <person name="Andreo-Vidal A."/>
            <person name="Berini F."/>
            <person name="Ruckert C."/>
            <person name="Busche T."/>
            <person name="Binda E."/>
            <person name="Kalinowski J."/>
            <person name="Truman A.W."/>
            <person name="Marinelli F."/>
        </authorList>
    </citation>
    <scope>NUCLEOTIDE SEQUENCE [LARGE SCALE GENOMIC DNA]</scope>
    <source>
        <strain evidence="1 2">DSM 45129</strain>
    </source>
</reference>
<dbReference type="RefSeq" id="WP_020545569.1">
    <property type="nucleotide sequence ID" value="NZ_CP068985.1"/>
</dbReference>
<proteinExistence type="predicted"/>
<dbReference type="InterPro" id="IPR045592">
    <property type="entry name" value="DUF6461"/>
</dbReference>
<dbReference type="Pfam" id="PF20062">
    <property type="entry name" value="DUF6461"/>
    <property type="match status" value="1"/>
</dbReference>
<dbReference type="Proteomes" id="UP000824681">
    <property type="component" value="Chromosome"/>
</dbReference>
<sequence>MTAMAKATAATYEWLYQEFTDGVGDTWLCVCFVRDVPPDEALRRVNVVPGSPLEGEGFGVAAYRARGGTVLVEYGWGAVVHDSAGLLSEGSAAAAVRVTIKGADFGLHVNGDLITAFSLYGYHWREGAEPDRLESDVTDLGLHLGGDEPGFAGDPTSAALALAERATGVHFSPAAYTRTALVGSTEHLHPYV</sequence>
<protein>
    <submittedName>
        <fullName evidence="1">Uncharacterized protein</fullName>
    </submittedName>
</protein>
<name>A0ABX8UCL5_9ACTN</name>
<dbReference type="EMBL" id="CP068985">
    <property type="protein sequence ID" value="QYC45518.1"/>
    <property type="molecule type" value="Genomic_DNA"/>
</dbReference>